<accession>I0HAH3</accession>
<dbReference type="AlphaFoldDB" id="I0HAH3"/>
<dbReference type="RefSeq" id="WP_014444899.1">
    <property type="nucleotide sequence ID" value="NC_017093.1"/>
</dbReference>
<dbReference type="PATRIC" id="fig|512565.3.peg.4778"/>
<keyword evidence="2" id="KW-1185">Reference proteome</keyword>
<name>I0HAH3_ACTM4</name>
<dbReference type="Proteomes" id="UP000007882">
    <property type="component" value="Chromosome"/>
</dbReference>
<evidence type="ECO:0000313" key="1">
    <source>
        <dbReference type="EMBL" id="BAL90010.1"/>
    </source>
</evidence>
<organism evidence="1 2">
    <name type="scientific">Actinoplanes missouriensis (strain ATCC 14538 / DSM 43046 / CBS 188.64 / JCM 3121 / NBRC 102363 / NCIMB 12654 / NRRL B-3342 / UNCC 431)</name>
    <dbReference type="NCBI Taxonomy" id="512565"/>
    <lineage>
        <taxon>Bacteria</taxon>
        <taxon>Bacillati</taxon>
        <taxon>Actinomycetota</taxon>
        <taxon>Actinomycetes</taxon>
        <taxon>Micromonosporales</taxon>
        <taxon>Micromonosporaceae</taxon>
        <taxon>Actinoplanes</taxon>
    </lineage>
</organism>
<proteinExistence type="predicted"/>
<evidence type="ECO:0000313" key="2">
    <source>
        <dbReference type="Proteomes" id="UP000007882"/>
    </source>
</evidence>
<dbReference type="HOGENOM" id="CLU_1965833_0_0_11"/>
<dbReference type="STRING" id="512565.AMIS_47900"/>
<protein>
    <submittedName>
        <fullName evidence="1">Uncharacterized protein</fullName>
    </submittedName>
</protein>
<reference evidence="1 2" key="1">
    <citation type="submission" date="2012-02" db="EMBL/GenBank/DDBJ databases">
        <title>Complete genome sequence of Actinoplanes missouriensis 431 (= NBRC 102363).</title>
        <authorList>
            <person name="Ohnishi Y."/>
            <person name="Ishikawa J."/>
            <person name="Sekine M."/>
            <person name="Hosoyama A."/>
            <person name="Harada T."/>
            <person name="Narita H."/>
            <person name="Hata T."/>
            <person name="Konno Y."/>
            <person name="Tutikane K."/>
            <person name="Fujita N."/>
            <person name="Horinouchi S."/>
            <person name="Hayakawa M."/>
        </authorList>
    </citation>
    <scope>NUCLEOTIDE SEQUENCE [LARGE SCALE GENOMIC DNA]</scope>
    <source>
        <strain evidence="2">ATCC 14538 / DSM 43046 / CBS 188.64 / JCM 3121 / NBRC 102363 / NCIMB 12654 / NRRL B-3342 / UNCC 431</strain>
    </source>
</reference>
<sequence length="127" mass="12189">MTDFAIRLPQTQSSAVAGTPIRWRMRGAAMAAAVVLGTAGSTAVTRSADHGVAVAPITTAVPSSPAATGISAAIGTAAAFGTAAVFGTVTGFGSATAAGPAGVVPVSAAPLRAFVYDSATGSVREIA</sequence>
<dbReference type="EMBL" id="AP012319">
    <property type="protein sequence ID" value="BAL90010.1"/>
    <property type="molecule type" value="Genomic_DNA"/>
</dbReference>
<dbReference type="KEGG" id="ams:AMIS_47900"/>
<gene>
    <name evidence="1" type="ordered locus">AMIS_47900</name>
</gene>